<dbReference type="AlphaFoldDB" id="A0A8J5GK43"/>
<reference evidence="9 10" key="1">
    <citation type="submission" date="2020-08" db="EMBL/GenBank/DDBJ databases">
        <title>Plant Genome Project.</title>
        <authorList>
            <person name="Zhang R.-G."/>
        </authorList>
    </citation>
    <scope>NUCLEOTIDE SEQUENCE [LARGE SCALE GENOMIC DNA]</scope>
    <source>
        <tissue evidence="9">Rhizome</tissue>
    </source>
</reference>
<keyword evidence="5" id="KW-0804">Transcription</keyword>
<dbReference type="PANTHER" id="PTHR16223:SF215">
    <property type="entry name" value="OS02G0564700 PROTEIN"/>
    <property type="match status" value="1"/>
</dbReference>
<dbReference type="PANTHER" id="PTHR16223">
    <property type="entry name" value="TRANSCRIPTION FACTOR BHLH83-RELATED"/>
    <property type="match status" value="1"/>
</dbReference>
<organism evidence="9 10">
    <name type="scientific">Zingiber officinale</name>
    <name type="common">Ginger</name>
    <name type="synonym">Amomum zingiber</name>
    <dbReference type="NCBI Taxonomy" id="94328"/>
    <lineage>
        <taxon>Eukaryota</taxon>
        <taxon>Viridiplantae</taxon>
        <taxon>Streptophyta</taxon>
        <taxon>Embryophyta</taxon>
        <taxon>Tracheophyta</taxon>
        <taxon>Spermatophyta</taxon>
        <taxon>Magnoliopsida</taxon>
        <taxon>Liliopsida</taxon>
        <taxon>Zingiberales</taxon>
        <taxon>Zingiberaceae</taxon>
        <taxon>Zingiber</taxon>
    </lineage>
</organism>
<dbReference type="FunFam" id="4.10.280.10:FF:000017">
    <property type="entry name" value="Transcription factor bHLH66"/>
    <property type="match status" value="1"/>
</dbReference>
<keyword evidence="4" id="KW-0238">DNA-binding</keyword>
<accession>A0A8J5GK43</accession>
<gene>
    <name evidence="9" type="ORF">ZIOFF_027567</name>
</gene>
<evidence type="ECO:0000256" key="6">
    <source>
        <dbReference type="ARBA" id="ARBA00023242"/>
    </source>
</evidence>
<keyword evidence="3" id="KW-0805">Transcription regulation</keyword>
<comment type="subcellular location">
    <subcellularLocation>
        <location evidence="1">Nucleus</location>
    </subcellularLocation>
</comment>
<sequence>MTSPSCRPYPACESDGHKSSGVENYTGAPKLSGPPAYYALLCLLVKRKNFDQTSLVIIPGHQSLFEYIPMDDLIGSYIQSSKWPDRNSSSRVLRNGSGISLTDGLLANSVEAYKEVNYPSMGITSSNHIVKNMANEDLSVQGHAGTPNIFVDGNMKYEILEDLYPSERLPNQNLGHQFSNSISVNNGTQVRSLSQEKFAVDTAAFQSTLPHSALAISSSIESNSSELSIFPDTLGDGHSITSVPTIWSSMYSSVSAFMEQENMPFSYQGNNNDDEMLRKMRFDNGSFLLGRLSDASLPIKDQNDLHDLSSFSLGQQKQDGLHSPFPPEPYMMALNKTAGISSTEQTLPSEGHTTSHQMNCSSTQSQAIPTNGSGCNGVTKPRVRARRGQATDPHSIAERLRREKIAERMKNLQELVPDSNKNDKASMLDDIIDYVKFLQLQVKVLSMSRLGATGAVVPLLTDTQTEGSGNLLLSSSGQGGSDISESDDSLAFEQEVMKLMETNVTNAMQFLQSKGLCLMPIGLATAISPNKGSSTAVAPDAGKLTMRRSSKFGGCDGTSVKEAHQLDNKATLSDCKPH</sequence>
<dbReference type="SMART" id="SM00353">
    <property type="entry name" value="HLH"/>
    <property type="match status" value="1"/>
</dbReference>
<proteinExistence type="inferred from homology"/>
<dbReference type="GO" id="GO:0005634">
    <property type="term" value="C:nucleus"/>
    <property type="evidence" value="ECO:0007669"/>
    <property type="project" value="UniProtKB-SubCell"/>
</dbReference>
<feature type="compositionally biased region" description="Polar residues" evidence="7">
    <location>
        <begin position="343"/>
        <end position="373"/>
    </location>
</feature>
<feature type="region of interest" description="Disordered" evidence="7">
    <location>
        <begin position="343"/>
        <end position="375"/>
    </location>
</feature>
<keyword evidence="6" id="KW-0539">Nucleus</keyword>
<evidence type="ECO:0000256" key="5">
    <source>
        <dbReference type="ARBA" id="ARBA00023163"/>
    </source>
</evidence>
<dbReference type="GO" id="GO:0000978">
    <property type="term" value="F:RNA polymerase II cis-regulatory region sequence-specific DNA binding"/>
    <property type="evidence" value="ECO:0007669"/>
    <property type="project" value="TreeGrafter"/>
</dbReference>
<evidence type="ECO:0000313" key="10">
    <source>
        <dbReference type="Proteomes" id="UP000734854"/>
    </source>
</evidence>
<comment type="caution">
    <text evidence="9">The sequence shown here is derived from an EMBL/GenBank/DDBJ whole genome shotgun (WGS) entry which is preliminary data.</text>
</comment>
<dbReference type="GO" id="GO:0046983">
    <property type="term" value="F:protein dimerization activity"/>
    <property type="evidence" value="ECO:0007669"/>
    <property type="project" value="InterPro"/>
</dbReference>
<dbReference type="EMBL" id="JACMSC010000008">
    <property type="protein sequence ID" value="KAG6509567.1"/>
    <property type="molecule type" value="Genomic_DNA"/>
</dbReference>
<dbReference type="GO" id="GO:0000981">
    <property type="term" value="F:DNA-binding transcription factor activity, RNA polymerase II-specific"/>
    <property type="evidence" value="ECO:0007669"/>
    <property type="project" value="TreeGrafter"/>
</dbReference>
<dbReference type="Proteomes" id="UP000734854">
    <property type="component" value="Unassembled WGS sequence"/>
</dbReference>
<dbReference type="SUPFAM" id="SSF47459">
    <property type="entry name" value="HLH, helix-loop-helix DNA-binding domain"/>
    <property type="match status" value="1"/>
</dbReference>
<evidence type="ECO:0000313" key="9">
    <source>
        <dbReference type="EMBL" id="KAG6509567.1"/>
    </source>
</evidence>
<dbReference type="InterPro" id="IPR036638">
    <property type="entry name" value="HLH_DNA-bd_sf"/>
</dbReference>
<dbReference type="GO" id="GO:0080147">
    <property type="term" value="P:root hair cell development"/>
    <property type="evidence" value="ECO:0007669"/>
    <property type="project" value="UniProtKB-ARBA"/>
</dbReference>
<dbReference type="Gene3D" id="4.10.280.10">
    <property type="entry name" value="Helix-loop-helix DNA-binding domain"/>
    <property type="match status" value="1"/>
</dbReference>
<dbReference type="InterPro" id="IPR045843">
    <property type="entry name" value="IND-like"/>
</dbReference>
<evidence type="ECO:0000259" key="8">
    <source>
        <dbReference type="PROSITE" id="PS50888"/>
    </source>
</evidence>
<evidence type="ECO:0000256" key="1">
    <source>
        <dbReference type="ARBA" id="ARBA00004123"/>
    </source>
</evidence>
<dbReference type="PROSITE" id="PS50888">
    <property type="entry name" value="BHLH"/>
    <property type="match status" value="1"/>
</dbReference>
<keyword evidence="10" id="KW-1185">Reference proteome</keyword>
<evidence type="ECO:0000256" key="4">
    <source>
        <dbReference type="ARBA" id="ARBA00023125"/>
    </source>
</evidence>
<protein>
    <recommendedName>
        <fullName evidence="8">BHLH domain-containing protein</fullName>
    </recommendedName>
</protein>
<evidence type="ECO:0000256" key="3">
    <source>
        <dbReference type="ARBA" id="ARBA00023015"/>
    </source>
</evidence>
<feature type="domain" description="BHLH" evidence="8">
    <location>
        <begin position="389"/>
        <end position="438"/>
    </location>
</feature>
<dbReference type="Pfam" id="PF00010">
    <property type="entry name" value="HLH"/>
    <property type="match status" value="1"/>
</dbReference>
<name>A0A8J5GK43_ZINOF</name>
<evidence type="ECO:0000256" key="2">
    <source>
        <dbReference type="ARBA" id="ARBA00005510"/>
    </source>
</evidence>
<comment type="similarity">
    <text evidence="2">Belongs to the bHLH protein family.</text>
</comment>
<dbReference type="InterPro" id="IPR011598">
    <property type="entry name" value="bHLH_dom"/>
</dbReference>
<evidence type="ECO:0000256" key="7">
    <source>
        <dbReference type="SAM" id="MobiDB-lite"/>
    </source>
</evidence>